<evidence type="ECO:0000313" key="2">
    <source>
        <dbReference type="EMBL" id="KJA18634.1"/>
    </source>
</evidence>
<organism evidence="2 3">
    <name type="scientific">Hypholoma sublateritium (strain FD-334 SS-4)</name>
    <dbReference type="NCBI Taxonomy" id="945553"/>
    <lineage>
        <taxon>Eukaryota</taxon>
        <taxon>Fungi</taxon>
        <taxon>Dikarya</taxon>
        <taxon>Basidiomycota</taxon>
        <taxon>Agaricomycotina</taxon>
        <taxon>Agaricomycetes</taxon>
        <taxon>Agaricomycetidae</taxon>
        <taxon>Agaricales</taxon>
        <taxon>Agaricineae</taxon>
        <taxon>Strophariaceae</taxon>
        <taxon>Hypholoma</taxon>
    </lineage>
</organism>
<feature type="region of interest" description="Disordered" evidence="1">
    <location>
        <begin position="140"/>
        <end position="172"/>
    </location>
</feature>
<dbReference type="EMBL" id="KN817586">
    <property type="protein sequence ID" value="KJA18634.1"/>
    <property type="molecule type" value="Genomic_DNA"/>
</dbReference>
<proteinExistence type="predicted"/>
<evidence type="ECO:0000256" key="1">
    <source>
        <dbReference type="SAM" id="MobiDB-lite"/>
    </source>
</evidence>
<evidence type="ECO:0000313" key="3">
    <source>
        <dbReference type="Proteomes" id="UP000054270"/>
    </source>
</evidence>
<dbReference type="AlphaFoldDB" id="A0A0D2NI87"/>
<name>A0A0D2NI87_HYPSF</name>
<accession>A0A0D2NI87</accession>
<sequence length="172" mass="18619">MPFRATSARGGPASGNGGERSNLPHVSVCPGAPRGARSTTRAALLLRLDARTRFHRRLAQFARDPGLGSGLVCTHRAACECAIDAHPSDDMRQHAPVPAGSRFVRCTPTERAAHDLHPVNDGRDAPRPSKRCLRAIRAARRPSAPPHRALLHTAGPRRDAHEALTRPIRVTR</sequence>
<protein>
    <submittedName>
        <fullName evidence="2">Uncharacterized protein</fullName>
    </submittedName>
</protein>
<dbReference type="Proteomes" id="UP000054270">
    <property type="component" value="Unassembled WGS sequence"/>
</dbReference>
<gene>
    <name evidence="2" type="ORF">HYPSUDRAFT_205169</name>
</gene>
<feature type="region of interest" description="Disordered" evidence="1">
    <location>
        <begin position="1"/>
        <end position="35"/>
    </location>
</feature>
<reference evidence="3" key="1">
    <citation type="submission" date="2014-04" db="EMBL/GenBank/DDBJ databases">
        <title>Evolutionary Origins and Diversification of the Mycorrhizal Mutualists.</title>
        <authorList>
            <consortium name="DOE Joint Genome Institute"/>
            <consortium name="Mycorrhizal Genomics Consortium"/>
            <person name="Kohler A."/>
            <person name="Kuo A."/>
            <person name="Nagy L.G."/>
            <person name="Floudas D."/>
            <person name="Copeland A."/>
            <person name="Barry K.W."/>
            <person name="Cichocki N."/>
            <person name="Veneault-Fourrey C."/>
            <person name="LaButti K."/>
            <person name="Lindquist E.A."/>
            <person name="Lipzen A."/>
            <person name="Lundell T."/>
            <person name="Morin E."/>
            <person name="Murat C."/>
            <person name="Riley R."/>
            <person name="Ohm R."/>
            <person name="Sun H."/>
            <person name="Tunlid A."/>
            <person name="Henrissat B."/>
            <person name="Grigoriev I.V."/>
            <person name="Hibbett D.S."/>
            <person name="Martin F."/>
        </authorList>
    </citation>
    <scope>NUCLEOTIDE SEQUENCE [LARGE SCALE GENOMIC DNA]</scope>
    <source>
        <strain evidence="3">FD-334 SS-4</strain>
    </source>
</reference>
<keyword evidence="3" id="KW-1185">Reference proteome</keyword>